<dbReference type="CDD" id="cd02968">
    <property type="entry name" value="SCO"/>
    <property type="match status" value="1"/>
</dbReference>
<dbReference type="InterPro" id="IPR003782">
    <property type="entry name" value="SCO1/SenC"/>
</dbReference>
<name>A0A1H2PUW8_9BURK</name>
<feature type="binding site" evidence="3">
    <location>
        <position position="186"/>
    </location>
    <ligand>
        <name>Cu cation</name>
        <dbReference type="ChEBI" id="CHEBI:23378"/>
    </ligand>
</feature>
<comment type="similarity">
    <text evidence="1">Belongs to the SCO1/2 family.</text>
</comment>
<feature type="binding site" evidence="3">
    <location>
        <position position="96"/>
    </location>
    <ligand>
        <name>Cu cation</name>
        <dbReference type="ChEBI" id="CHEBI:23378"/>
    </ligand>
</feature>
<evidence type="ECO:0000313" key="7">
    <source>
        <dbReference type="Proteomes" id="UP000243719"/>
    </source>
</evidence>
<feature type="binding site" evidence="3">
    <location>
        <position position="100"/>
    </location>
    <ligand>
        <name>Cu cation</name>
        <dbReference type="ChEBI" id="CHEBI:23378"/>
    </ligand>
</feature>
<evidence type="ECO:0000256" key="3">
    <source>
        <dbReference type="PIRSR" id="PIRSR603782-1"/>
    </source>
</evidence>
<dbReference type="AlphaFoldDB" id="A0A1H2PUW8"/>
<dbReference type="GO" id="GO:0046872">
    <property type="term" value="F:metal ion binding"/>
    <property type="evidence" value="ECO:0007669"/>
    <property type="project" value="UniProtKB-KW"/>
</dbReference>
<dbReference type="STRING" id="1770053.SAMN05216551_114107"/>
<protein>
    <submittedName>
        <fullName evidence="6">Protein SCO1/2</fullName>
    </submittedName>
</protein>
<evidence type="ECO:0000256" key="2">
    <source>
        <dbReference type="ARBA" id="ARBA00023008"/>
    </source>
</evidence>
<dbReference type="PANTHER" id="PTHR12151">
    <property type="entry name" value="ELECTRON TRANSPORT PROTIN SCO1/SENC FAMILY MEMBER"/>
    <property type="match status" value="1"/>
</dbReference>
<feature type="disulfide bond" description="Redox-active" evidence="4">
    <location>
        <begin position="96"/>
        <end position="100"/>
    </location>
</feature>
<keyword evidence="2 3" id="KW-0186">Copper</keyword>
<sequence>MVHPSAVVRSKRRACLRAALAAAALGGLGLGIASLSACSRGHGDGDGDGDGGWHLTDVSGHLPDLAFTLSGRQGGEVDQRLVAGKVVLLYFGYTHCPDVCPTTLGKLVSVLGRLGDAADDVRIVFVTVDPARDTPAAMTRYVAAFDPAHAIGLSGTPAQIRWLAKRYRVAYEAAHASDDGAYEVMHSAGVYVFDRAGRARLVAMEGDKDAAILADVQRLLKR</sequence>
<dbReference type="RefSeq" id="WP_091912389.1">
    <property type="nucleotide sequence ID" value="NZ_FNLO01000014.1"/>
</dbReference>
<accession>A0A1H2PUW8</accession>
<dbReference type="InterPro" id="IPR036249">
    <property type="entry name" value="Thioredoxin-like_sf"/>
</dbReference>
<dbReference type="PANTHER" id="PTHR12151:SF25">
    <property type="entry name" value="LINALOOL DEHYDRATASE_ISOMERASE DOMAIN-CONTAINING PROTEIN"/>
    <property type="match status" value="1"/>
</dbReference>
<organism evidence="6 7">
    <name type="scientific">Chitinasiproducens palmae</name>
    <dbReference type="NCBI Taxonomy" id="1770053"/>
    <lineage>
        <taxon>Bacteria</taxon>
        <taxon>Pseudomonadati</taxon>
        <taxon>Pseudomonadota</taxon>
        <taxon>Betaproteobacteria</taxon>
        <taxon>Burkholderiales</taxon>
        <taxon>Burkholderiaceae</taxon>
        <taxon>Chitinasiproducens</taxon>
    </lineage>
</organism>
<keyword evidence="3" id="KW-0479">Metal-binding</keyword>
<dbReference type="SUPFAM" id="SSF52833">
    <property type="entry name" value="Thioredoxin-like"/>
    <property type="match status" value="1"/>
</dbReference>
<dbReference type="Gene3D" id="3.40.30.10">
    <property type="entry name" value="Glutaredoxin"/>
    <property type="match status" value="1"/>
</dbReference>
<keyword evidence="4" id="KW-1015">Disulfide bond</keyword>
<reference evidence="7" key="1">
    <citation type="submission" date="2016-09" db="EMBL/GenBank/DDBJ databases">
        <authorList>
            <person name="Varghese N."/>
            <person name="Submissions S."/>
        </authorList>
    </citation>
    <scope>NUCLEOTIDE SEQUENCE [LARGE SCALE GENOMIC DNA]</scope>
    <source>
        <strain evidence="7">JS23</strain>
    </source>
</reference>
<evidence type="ECO:0000256" key="4">
    <source>
        <dbReference type="PIRSR" id="PIRSR603782-2"/>
    </source>
</evidence>
<evidence type="ECO:0000256" key="1">
    <source>
        <dbReference type="ARBA" id="ARBA00010996"/>
    </source>
</evidence>
<dbReference type="InterPro" id="IPR013766">
    <property type="entry name" value="Thioredoxin_domain"/>
</dbReference>
<dbReference type="PROSITE" id="PS51352">
    <property type="entry name" value="THIOREDOXIN_2"/>
    <property type="match status" value="1"/>
</dbReference>
<gene>
    <name evidence="6" type="ORF">SAMN05216551_114107</name>
</gene>
<dbReference type="OrthoDB" id="9790194at2"/>
<evidence type="ECO:0000259" key="5">
    <source>
        <dbReference type="PROSITE" id="PS51352"/>
    </source>
</evidence>
<evidence type="ECO:0000313" key="6">
    <source>
        <dbReference type="EMBL" id="SDV51010.1"/>
    </source>
</evidence>
<keyword evidence="7" id="KW-1185">Reference proteome</keyword>
<feature type="domain" description="Thioredoxin" evidence="5">
    <location>
        <begin position="56"/>
        <end position="222"/>
    </location>
</feature>
<dbReference type="Pfam" id="PF02630">
    <property type="entry name" value="SCO1-SenC"/>
    <property type="match status" value="1"/>
</dbReference>
<proteinExistence type="inferred from homology"/>
<dbReference type="EMBL" id="FNLO01000014">
    <property type="protein sequence ID" value="SDV51010.1"/>
    <property type="molecule type" value="Genomic_DNA"/>
</dbReference>
<dbReference type="Proteomes" id="UP000243719">
    <property type="component" value="Unassembled WGS sequence"/>
</dbReference>